<protein>
    <submittedName>
        <fullName evidence="2">Uncharacterized protein</fullName>
    </submittedName>
</protein>
<name>A0ABN9UJZ5_9DINO</name>
<feature type="region of interest" description="Disordered" evidence="1">
    <location>
        <begin position="342"/>
        <end position="380"/>
    </location>
</feature>
<reference evidence="2" key="1">
    <citation type="submission" date="2023-10" db="EMBL/GenBank/DDBJ databases">
        <authorList>
            <person name="Chen Y."/>
            <person name="Shah S."/>
            <person name="Dougan E. K."/>
            <person name="Thang M."/>
            <person name="Chan C."/>
        </authorList>
    </citation>
    <scope>NUCLEOTIDE SEQUENCE [LARGE SCALE GENOMIC DNA]</scope>
</reference>
<gene>
    <name evidence="2" type="ORF">PCOR1329_LOCUS49201</name>
</gene>
<feature type="non-terminal residue" evidence="2">
    <location>
        <position position="1"/>
    </location>
</feature>
<dbReference type="Proteomes" id="UP001189429">
    <property type="component" value="Unassembled WGS sequence"/>
</dbReference>
<dbReference type="EMBL" id="CAUYUJ010015950">
    <property type="protein sequence ID" value="CAK0860144.1"/>
    <property type="molecule type" value="Genomic_DNA"/>
</dbReference>
<evidence type="ECO:0000256" key="1">
    <source>
        <dbReference type="SAM" id="MobiDB-lite"/>
    </source>
</evidence>
<proteinExistence type="predicted"/>
<feature type="non-terminal residue" evidence="2">
    <location>
        <position position="490"/>
    </location>
</feature>
<keyword evidence="3" id="KW-1185">Reference proteome</keyword>
<evidence type="ECO:0000313" key="2">
    <source>
        <dbReference type="EMBL" id="CAK0860144.1"/>
    </source>
</evidence>
<comment type="caution">
    <text evidence="2">The sequence shown here is derived from an EMBL/GenBank/DDBJ whole genome shotgun (WGS) entry which is preliminary data.</text>
</comment>
<accession>A0ABN9UJZ5</accession>
<evidence type="ECO:0000313" key="3">
    <source>
        <dbReference type="Proteomes" id="UP001189429"/>
    </source>
</evidence>
<sequence>ERSGATGGDGRYAPGIGDRYWDLTDAEVEQLMQRCDDADAAKAAGNPTPYGGRAIRSQALAIVPRGLPPLAGAQLVRLERADVLQRAEEFRVLARHRHKLQREKSAEEDRRCAQDDLSLDGIVAAASSTFAAVRDVPHNDEGGPPWNGVGGGDLVFLSQRWSELKRLAEAIATIDVRKYRQSGISELHKALVGVFRDRCGTAQQPTSKLAGKVAFDLGALADEVIFLLVAFTLEKPWEITFLELGSPTPSTSFTQYELTATMRTTLRWDCAWLEVYFGADIVGDFAPNKCFVKQKSAGLRPIWIPKGAKRSADGFASWAALAAADDDGDPDDLGGEVAVDAAAESDEPDPEGDELAAESEPGDSAGTEAGGSALSDDISDGGGGLPAHTVVIVPGLGRISYYDTFDRKYFVANCADPGHVCHLPCHTTRVSTPGHKKGQGRPLGWMMSWLERQGGLAAAGAATRHDHVHGGWRPTFEGRRAAGERLALLP</sequence>
<feature type="compositionally biased region" description="Acidic residues" evidence="1">
    <location>
        <begin position="343"/>
        <end position="361"/>
    </location>
</feature>
<organism evidence="2 3">
    <name type="scientific">Prorocentrum cordatum</name>
    <dbReference type="NCBI Taxonomy" id="2364126"/>
    <lineage>
        <taxon>Eukaryota</taxon>
        <taxon>Sar</taxon>
        <taxon>Alveolata</taxon>
        <taxon>Dinophyceae</taxon>
        <taxon>Prorocentrales</taxon>
        <taxon>Prorocentraceae</taxon>
        <taxon>Prorocentrum</taxon>
    </lineage>
</organism>